<feature type="transmembrane region" description="Helical" evidence="7">
    <location>
        <begin position="40"/>
        <end position="62"/>
    </location>
</feature>
<keyword evidence="4 7" id="KW-0812">Transmembrane</keyword>
<feature type="transmembrane region" description="Helical" evidence="7">
    <location>
        <begin position="327"/>
        <end position="353"/>
    </location>
</feature>
<keyword evidence="2" id="KW-0813">Transport</keyword>
<evidence type="ECO:0000313" key="8">
    <source>
        <dbReference type="EMBL" id="VEJ45921.1"/>
    </source>
</evidence>
<dbReference type="RefSeq" id="WP_126603829.1">
    <property type="nucleotide sequence ID" value="NZ_LR134529.1"/>
</dbReference>
<feature type="transmembrane region" description="Helical" evidence="7">
    <location>
        <begin position="241"/>
        <end position="263"/>
    </location>
</feature>
<feature type="transmembrane region" description="Helical" evidence="7">
    <location>
        <begin position="275"/>
        <end position="306"/>
    </location>
</feature>
<protein>
    <submittedName>
        <fullName evidence="8">Major Facilitator Superfamily</fullName>
    </submittedName>
</protein>
<evidence type="ECO:0000313" key="9">
    <source>
        <dbReference type="Proteomes" id="UP000274201"/>
    </source>
</evidence>
<dbReference type="InterPro" id="IPR011701">
    <property type="entry name" value="MFS"/>
</dbReference>
<proteinExistence type="predicted"/>
<dbReference type="PANTHER" id="PTHR23517">
    <property type="entry name" value="RESISTANCE PROTEIN MDTM, PUTATIVE-RELATED-RELATED"/>
    <property type="match status" value="1"/>
</dbReference>
<dbReference type="Gene3D" id="1.20.1250.20">
    <property type="entry name" value="MFS general substrate transporter like domains"/>
    <property type="match status" value="1"/>
</dbReference>
<accession>A0A448V826</accession>
<dbReference type="Pfam" id="PF07690">
    <property type="entry name" value="MFS_1"/>
    <property type="match status" value="1"/>
</dbReference>
<dbReference type="GO" id="GO:0005886">
    <property type="term" value="C:plasma membrane"/>
    <property type="evidence" value="ECO:0007669"/>
    <property type="project" value="UniProtKB-SubCell"/>
</dbReference>
<organism evidence="8 9">
    <name type="scientific">Bartonella vinsonii</name>
    <name type="common">Rochalimaea vinsonii</name>
    <dbReference type="NCBI Taxonomy" id="33047"/>
    <lineage>
        <taxon>Bacteria</taxon>
        <taxon>Pseudomonadati</taxon>
        <taxon>Pseudomonadota</taxon>
        <taxon>Alphaproteobacteria</taxon>
        <taxon>Hyphomicrobiales</taxon>
        <taxon>Bartonellaceae</taxon>
        <taxon>Bartonella</taxon>
    </lineage>
</organism>
<dbReference type="OrthoDB" id="6466704at2"/>
<gene>
    <name evidence="8" type="ORF">NCTC12905_01600</name>
</gene>
<dbReference type="EMBL" id="LR134529">
    <property type="protein sequence ID" value="VEJ45921.1"/>
    <property type="molecule type" value="Genomic_DNA"/>
</dbReference>
<dbReference type="AlphaFoldDB" id="A0A448V826"/>
<dbReference type="Proteomes" id="UP000274201">
    <property type="component" value="Chromosome"/>
</dbReference>
<dbReference type="InterPro" id="IPR036259">
    <property type="entry name" value="MFS_trans_sf"/>
</dbReference>
<feature type="transmembrane region" description="Helical" evidence="7">
    <location>
        <begin position="359"/>
        <end position="379"/>
    </location>
</feature>
<feature type="transmembrane region" description="Helical" evidence="7">
    <location>
        <begin position="128"/>
        <end position="150"/>
    </location>
</feature>
<evidence type="ECO:0000256" key="1">
    <source>
        <dbReference type="ARBA" id="ARBA00004651"/>
    </source>
</evidence>
<comment type="subcellular location">
    <subcellularLocation>
        <location evidence="1">Cell membrane</location>
        <topology evidence="1">Multi-pass membrane protein</topology>
    </subcellularLocation>
</comment>
<dbReference type="SUPFAM" id="SSF103473">
    <property type="entry name" value="MFS general substrate transporter"/>
    <property type="match status" value="1"/>
</dbReference>
<sequence>MGKNKITFFIYSAVFLSEFSFFFVLPLLGNSTLITAANVAFYLAGSVILESILMVTTTGLLERFSRKLLMATAFILRSTAFVCIILSLIPSAWLIFFTLMAFSKAISKPFLREILSEHLNGSTLKRALTLYSFFQNAAVVIAPLVAMSAIKYNASAFLMAFFALIGLYLCVLSIQIVYHYPHKKLSLEKNKKTKKPFLSSLKTIVHNLSIAYLLVTAFLCAFLMGIFITTTTLLNKFDSNLAPYSGIFFSIVGISICIWQGVINKHLTLSDKATFYLLYFMGSFSSFFLMGGVFTAMTALIAYSVYESVMVPEIYYQAGKTTTSLSASVLFSYILVVSNIGQAIGSWTSGWIISHFNNHIALLFCMIVGACAFASCLCLMQTKKNKELQCHI</sequence>
<dbReference type="GO" id="GO:0022857">
    <property type="term" value="F:transmembrane transporter activity"/>
    <property type="evidence" value="ECO:0007669"/>
    <property type="project" value="InterPro"/>
</dbReference>
<reference evidence="8 9" key="1">
    <citation type="submission" date="2018-12" db="EMBL/GenBank/DDBJ databases">
        <authorList>
            <consortium name="Pathogen Informatics"/>
        </authorList>
    </citation>
    <scope>NUCLEOTIDE SEQUENCE [LARGE SCALE GENOMIC DNA]</scope>
    <source>
        <strain evidence="8 9">NCTC12905</strain>
    </source>
</reference>
<evidence type="ECO:0000256" key="2">
    <source>
        <dbReference type="ARBA" id="ARBA00022448"/>
    </source>
</evidence>
<keyword evidence="3" id="KW-1003">Cell membrane</keyword>
<feature type="transmembrane region" description="Helical" evidence="7">
    <location>
        <begin position="157"/>
        <end position="178"/>
    </location>
</feature>
<feature type="transmembrane region" description="Helical" evidence="7">
    <location>
        <begin position="210"/>
        <end position="234"/>
    </location>
</feature>
<dbReference type="PANTHER" id="PTHR23517:SF3">
    <property type="entry name" value="INTEGRAL MEMBRANE TRANSPORT PROTEIN"/>
    <property type="match status" value="1"/>
</dbReference>
<feature type="transmembrane region" description="Helical" evidence="7">
    <location>
        <begin position="7"/>
        <end position="28"/>
    </location>
</feature>
<name>A0A448V826_BARVI</name>
<evidence type="ECO:0000256" key="6">
    <source>
        <dbReference type="ARBA" id="ARBA00023136"/>
    </source>
</evidence>
<dbReference type="InterPro" id="IPR050171">
    <property type="entry name" value="MFS_Transporters"/>
</dbReference>
<keyword evidence="6 7" id="KW-0472">Membrane</keyword>
<feature type="transmembrane region" description="Helical" evidence="7">
    <location>
        <begin position="74"/>
        <end position="102"/>
    </location>
</feature>
<evidence type="ECO:0000256" key="5">
    <source>
        <dbReference type="ARBA" id="ARBA00022989"/>
    </source>
</evidence>
<evidence type="ECO:0000256" key="4">
    <source>
        <dbReference type="ARBA" id="ARBA00022692"/>
    </source>
</evidence>
<evidence type="ECO:0000256" key="7">
    <source>
        <dbReference type="SAM" id="Phobius"/>
    </source>
</evidence>
<evidence type="ECO:0000256" key="3">
    <source>
        <dbReference type="ARBA" id="ARBA00022475"/>
    </source>
</evidence>
<keyword evidence="5 7" id="KW-1133">Transmembrane helix</keyword>